<dbReference type="RefSeq" id="WP_377942804.1">
    <property type="nucleotide sequence ID" value="NZ_JBHUCX010000024.1"/>
</dbReference>
<feature type="compositionally biased region" description="Polar residues" evidence="1">
    <location>
        <begin position="89"/>
        <end position="116"/>
    </location>
</feature>
<feature type="compositionally biased region" description="Basic and acidic residues" evidence="1">
    <location>
        <begin position="1"/>
        <end position="16"/>
    </location>
</feature>
<feature type="region of interest" description="Disordered" evidence="1">
    <location>
        <begin position="1"/>
        <end position="20"/>
    </location>
</feature>
<name>A0ABW4JIQ4_9BACL</name>
<gene>
    <name evidence="2" type="ORF">ACFSB2_09515</name>
</gene>
<comment type="caution">
    <text evidence="2">The sequence shown here is derived from an EMBL/GenBank/DDBJ whole genome shotgun (WGS) entry which is preliminary data.</text>
</comment>
<organism evidence="2 3">
    <name type="scientific">Alicyclobacillus fodiniaquatilis</name>
    <dbReference type="NCBI Taxonomy" id="1661150"/>
    <lineage>
        <taxon>Bacteria</taxon>
        <taxon>Bacillati</taxon>
        <taxon>Bacillota</taxon>
        <taxon>Bacilli</taxon>
        <taxon>Bacillales</taxon>
        <taxon>Alicyclobacillaceae</taxon>
        <taxon>Alicyclobacillus</taxon>
    </lineage>
</organism>
<proteinExistence type="predicted"/>
<evidence type="ECO:0000313" key="2">
    <source>
        <dbReference type="EMBL" id="MFD1674932.1"/>
    </source>
</evidence>
<reference evidence="3" key="1">
    <citation type="journal article" date="2019" name="Int. J. Syst. Evol. Microbiol.">
        <title>The Global Catalogue of Microorganisms (GCM) 10K type strain sequencing project: providing services to taxonomists for standard genome sequencing and annotation.</title>
        <authorList>
            <consortium name="The Broad Institute Genomics Platform"/>
            <consortium name="The Broad Institute Genome Sequencing Center for Infectious Disease"/>
            <person name="Wu L."/>
            <person name="Ma J."/>
        </authorList>
    </citation>
    <scope>NUCLEOTIDE SEQUENCE [LARGE SCALE GENOMIC DNA]</scope>
    <source>
        <strain evidence="3">CGMCC 1.12286</strain>
    </source>
</reference>
<keyword evidence="3" id="KW-1185">Reference proteome</keyword>
<evidence type="ECO:0000313" key="3">
    <source>
        <dbReference type="Proteomes" id="UP001597079"/>
    </source>
</evidence>
<feature type="region of interest" description="Disordered" evidence="1">
    <location>
        <begin position="89"/>
        <end position="151"/>
    </location>
</feature>
<accession>A0ABW4JIQ4</accession>
<dbReference type="EMBL" id="JBHUCX010000024">
    <property type="protein sequence ID" value="MFD1674932.1"/>
    <property type="molecule type" value="Genomic_DNA"/>
</dbReference>
<feature type="compositionally biased region" description="Basic and acidic residues" evidence="1">
    <location>
        <begin position="120"/>
        <end position="130"/>
    </location>
</feature>
<protein>
    <submittedName>
        <fullName evidence="2">Uncharacterized protein</fullName>
    </submittedName>
</protein>
<sequence length="151" mass="16195">MTEKRGRGRPPKDPTGLRKTKISTYVSEEIAELLKGDADARGMTISELVATVLEGYVFGDKKDLHLPPVPKDAVYAVMKVLAEEGLLNGSTVDGANVSPKTINSAEFAPQTSSASLTPAKAEEQRNDDGGTKLAPKTRRRSVNRDKGGEKT</sequence>
<feature type="compositionally biased region" description="Basic and acidic residues" evidence="1">
    <location>
        <begin position="142"/>
        <end position="151"/>
    </location>
</feature>
<evidence type="ECO:0000256" key="1">
    <source>
        <dbReference type="SAM" id="MobiDB-lite"/>
    </source>
</evidence>
<dbReference type="Proteomes" id="UP001597079">
    <property type="component" value="Unassembled WGS sequence"/>
</dbReference>